<keyword evidence="2" id="KW-1185">Reference proteome</keyword>
<sequence>MTILCLGRVVRPSEKLDRNPGRYKTGIAFEVIRERDRDHLIGYIFRKMLERHRLDI</sequence>
<evidence type="ECO:0000313" key="2">
    <source>
        <dbReference type="Proteomes" id="UP000197032"/>
    </source>
</evidence>
<accession>A0A1Z5HTR8</accession>
<reference evidence="2" key="1">
    <citation type="journal article" date="2017" name="Appl. Environ. Microbiol.">
        <title>Genomic Analysis of Calderihabitans maritimus KKC1, a Thermophilic, Hydrogenogenic, Carboxydotrophic Bacterium Isolated from Marine Sediment.</title>
        <authorList>
            <person name="Omae K."/>
            <person name="Yoneda Y."/>
            <person name="Fukuyama Y."/>
            <person name="Yoshida T."/>
            <person name="Sako Y."/>
        </authorList>
    </citation>
    <scope>NUCLEOTIDE SEQUENCE [LARGE SCALE GENOMIC DNA]</scope>
    <source>
        <strain evidence="2">KKC1</strain>
    </source>
</reference>
<gene>
    <name evidence="1" type="ORF">KKC1_20840</name>
</gene>
<comment type="caution">
    <text evidence="1">The sequence shown here is derived from an EMBL/GenBank/DDBJ whole genome shotgun (WGS) entry which is preliminary data.</text>
</comment>
<dbReference type="Proteomes" id="UP000197032">
    <property type="component" value="Unassembled WGS sequence"/>
</dbReference>
<organism evidence="1 2">
    <name type="scientific">Calderihabitans maritimus</name>
    <dbReference type="NCBI Taxonomy" id="1246530"/>
    <lineage>
        <taxon>Bacteria</taxon>
        <taxon>Bacillati</taxon>
        <taxon>Bacillota</taxon>
        <taxon>Clostridia</taxon>
        <taxon>Neomoorellales</taxon>
        <taxon>Calderihabitantaceae</taxon>
        <taxon>Calderihabitans</taxon>
    </lineage>
</organism>
<proteinExistence type="predicted"/>
<dbReference type="EMBL" id="BDGJ01000111">
    <property type="protein sequence ID" value="GAW92939.1"/>
    <property type="molecule type" value="Genomic_DNA"/>
</dbReference>
<dbReference type="AlphaFoldDB" id="A0A1Z5HTR8"/>
<name>A0A1Z5HTR8_9FIRM</name>
<dbReference type="OrthoDB" id="9783080at2"/>
<evidence type="ECO:0000313" key="1">
    <source>
        <dbReference type="EMBL" id="GAW92939.1"/>
    </source>
</evidence>
<protein>
    <submittedName>
        <fullName evidence="1">Type IV pilus assembly PilZ</fullName>
    </submittedName>
</protein>